<evidence type="ECO:0000313" key="2">
    <source>
        <dbReference type="Proteomes" id="UP000003438"/>
    </source>
</evidence>
<dbReference type="eggNOG" id="ENOG503368B">
    <property type="taxonomic scope" value="Bacteria"/>
</dbReference>
<dbReference type="EMBL" id="ACBY02000027">
    <property type="protein sequence ID" value="EFB75358.1"/>
    <property type="molecule type" value="Genomic_DNA"/>
</dbReference>
<dbReference type="AlphaFoldDB" id="D1PPL4"/>
<dbReference type="STRING" id="411471.SUBVAR_06331"/>
<accession>D1PPL4</accession>
<reference evidence="1" key="1">
    <citation type="submission" date="2009-12" db="EMBL/GenBank/DDBJ databases">
        <authorList>
            <person name="Weinstock G."/>
            <person name="Sodergren E."/>
            <person name="Clifton S."/>
            <person name="Fulton L."/>
            <person name="Fulton B."/>
            <person name="Courtney L."/>
            <person name="Fronick C."/>
            <person name="Harrison M."/>
            <person name="Strong C."/>
            <person name="Farmer C."/>
            <person name="Delahaunty K."/>
            <person name="Markovic C."/>
            <person name="Hall O."/>
            <person name="Minx P."/>
            <person name="Tomlinson C."/>
            <person name="Mitreva M."/>
            <person name="Nelson J."/>
            <person name="Hou S."/>
            <person name="Wollam A."/>
            <person name="Pepin K.H."/>
            <person name="Johnson M."/>
            <person name="Bhonagiri V."/>
            <person name="Nash W.E."/>
            <person name="Warren W."/>
            <person name="Chinwalla A."/>
            <person name="Mardis E.R."/>
            <person name="Wilson R.K."/>
        </authorList>
    </citation>
    <scope>NUCLEOTIDE SEQUENCE [LARGE SCALE GENOMIC DNA]</scope>
    <source>
        <strain evidence="1">DSM 15176</strain>
    </source>
</reference>
<dbReference type="HOGENOM" id="CLU_106633_0_0_9"/>
<comment type="caution">
    <text evidence="1">The sequence shown here is derived from an EMBL/GenBank/DDBJ whole genome shotgun (WGS) entry which is preliminary data.</text>
</comment>
<keyword evidence="2" id="KW-1185">Reference proteome</keyword>
<dbReference type="Proteomes" id="UP000003438">
    <property type="component" value="Unassembled WGS sequence"/>
</dbReference>
<dbReference type="OrthoDB" id="7853506at2"/>
<sequence>MKSYKISLREKELNSIRNNSSAVKLIFSVCSHIANLSIADLYFDIPTNPLPYVVLYISDSMNRLIWENENRQLHSIHFPFFVSDNGSFLKLHYHGIEIDSQAIQALTRLFISEDLQVSFDGLFEEFLETTKEFDLSSLRQQEIWVLYQYLCSFEIGYLRYDYDPEHEDGQRHPLHHLDINFSNACTYKIGLTSNMEVDTFVDLLNLETDCKYISLN</sequence>
<organism evidence="1 2">
    <name type="scientific">Subdoligranulum variabile DSM 15176</name>
    <dbReference type="NCBI Taxonomy" id="411471"/>
    <lineage>
        <taxon>Bacteria</taxon>
        <taxon>Bacillati</taxon>
        <taxon>Bacillota</taxon>
        <taxon>Clostridia</taxon>
        <taxon>Eubacteriales</taxon>
        <taxon>Oscillospiraceae</taxon>
        <taxon>Subdoligranulum</taxon>
    </lineage>
</organism>
<gene>
    <name evidence="1" type="ORF">SUBVAR_06331</name>
</gene>
<evidence type="ECO:0000313" key="1">
    <source>
        <dbReference type="EMBL" id="EFB75358.1"/>
    </source>
</evidence>
<proteinExistence type="predicted"/>
<name>D1PPL4_9FIRM</name>
<protein>
    <submittedName>
        <fullName evidence="1">Uncharacterized protein</fullName>
    </submittedName>
</protein>
<dbReference type="RefSeq" id="WP_007047694.1">
    <property type="nucleotide sequence ID" value="NZ_GG704769.1"/>
</dbReference>